<evidence type="ECO:0000259" key="3">
    <source>
        <dbReference type="Pfam" id="PF01625"/>
    </source>
</evidence>
<dbReference type="PANTHER" id="PTHR43774:SF1">
    <property type="entry name" value="PEPTIDE METHIONINE SULFOXIDE REDUCTASE MSRA 2"/>
    <property type="match status" value="1"/>
</dbReference>
<dbReference type="GO" id="GO:0008113">
    <property type="term" value="F:peptide-methionine (S)-S-oxide reductase activity"/>
    <property type="evidence" value="ECO:0007669"/>
    <property type="project" value="UniProtKB-EC"/>
</dbReference>
<accession>A0A5B8RA49</accession>
<reference evidence="4" key="1">
    <citation type="submission" date="2019-06" db="EMBL/GenBank/DDBJ databases">
        <authorList>
            <person name="Murdoch R.W."/>
            <person name="Fathepure B."/>
        </authorList>
    </citation>
    <scope>NUCLEOTIDE SEQUENCE</scope>
</reference>
<dbReference type="PANTHER" id="PTHR43774">
    <property type="entry name" value="PEPTIDE METHIONINE SULFOXIDE REDUCTASE"/>
    <property type="match status" value="1"/>
</dbReference>
<dbReference type="Gene3D" id="3.30.1060.10">
    <property type="entry name" value="Peptide methionine sulphoxide reductase MsrA"/>
    <property type="match status" value="1"/>
</dbReference>
<dbReference type="AlphaFoldDB" id="A0A5B8RA49"/>
<name>A0A5B8RA49_9ZZZZ</name>
<dbReference type="EC" id="1.8.4.11" evidence="1"/>
<dbReference type="InterPro" id="IPR002569">
    <property type="entry name" value="Met_Sox_Rdtase_MsrA_dom"/>
</dbReference>
<evidence type="ECO:0000256" key="2">
    <source>
        <dbReference type="ARBA" id="ARBA00023002"/>
    </source>
</evidence>
<proteinExistence type="inferred from homology"/>
<evidence type="ECO:0000256" key="1">
    <source>
        <dbReference type="ARBA" id="ARBA00012502"/>
    </source>
</evidence>
<protein>
    <recommendedName>
        <fullName evidence="1">peptide-methionine (S)-S-oxide reductase</fullName>
        <ecNumber evidence="1">1.8.4.11</ecNumber>
    </recommendedName>
</protein>
<keyword evidence="2 4" id="KW-0560">Oxidoreductase</keyword>
<organism evidence="4">
    <name type="scientific">uncultured organism</name>
    <dbReference type="NCBI Taxonomy" id="155900"/>
    <lineage>
        <taxon>unclassified sequences</taxon>
        <taxon>environmental samples</taxon>
    </lineage>
</organism>
<sequence>MMRRLAVILLAAVTTAAGAAGMGKPAAGPPPEGLAVATFAGGCFWCMEPPFDKLDGVRETISGYTGGHVERPTYRQVGSGGTGHYEAERVVYDPAKISYERLLEVYWRNVDPFDPGGQFCDRGRSYRTAIFVHNDEQRRLAEQSKERLAQRFDHRIVTPVVDASAFYPAEDYHQDYYRKNPIRYKYYRLRCGRDQRLEAIWGDEAGG</sequence>
<dbReference type="SUPFAM" id="SSF55068">
    <property type="entry name" value="Peptide methionine sulfoxide reductase"/>
    <property type="match status" value="1"/>
</dbReference>
<feature type="domain" description="Peptide methionine sulphoxide reductase MsrA" evidence="3">
    <location>
        <begin position="37"/>
        <end position="185"/>
    </location>
</feature>
<dbReference type="EMBL" id="MN079102">
    <property type="protein sequence ID" value="QEA05461.1"/>
    <property type="molecule type" value="Genomic_DNA"/>
</dbReference>
<dbReference type="Pfam" id="PF01625">
    <property type="entry name" value="PMSR"/>
    <property type="match status" value="1"/>
</dbReference>
<evidence type="ECO:0000313" key="4">
    <source>
        <dbReference type="EMBL" id="QEA05461.1"/>
    </source>
</evidence>
<dbReference type="HAMAP" id="MF_01401">
    <property type="entry name" value="MsrA"/>
    <property type="match status" value="1"/>
</dbReference>
<dbReference type="NCBIfam" id="TIGR00401">
    <property type="entry name" value="msrA"/>
    <property type="match status" value="1"/>
</dbReference>
<dbReference type="InterPro" id="IPR036509">
    <property type="entry name" value="Met_Sox_Rdtase_MsrA_sf"/>
</dbReference>
<gene>
    <name evidence="4" type="primary">msrA</name>
    <name evidence="4" type="ORF">KBTEX_01784</name>
</gene>